<protein>
    <submittedName>
        <fullName evidence="1">DUF3231 family protein</fullName>
    </submittedName>
</protein>
<organism evidence="1 2">
    <name type="scientific">Oceanobacillus kapialis</name>
    <dbReference type="NCBI Taxonomy" id="481353"/>
    <lineage>
        <taxon>Bacteria</taxon>
        <taxon>Bacillati</taxon>
        <taxon>Bacillota</taxon>
        <taxon>Bacilli</taxon>
        <taxon>Bacillales</taxon>
        <taxon>Bacillaceae</taxon>
        <taxon>Oceanobacillus</taxon>
    </lineage>
</organism>
<comment type="caution">
    <text evidence="1">The sequence shown here is derived from an EMBL/GenBank/DDBJ whole genome shotgun (WGS) entry which is preliminary data.</text>
</comment>
<dbReference type="Pfam" id="PF11553">
    <property type="entry name" value="DUF3231"/>
    <property type="match status" value="2"/>
</dbReference>
<dbReference type="Gene3D" id="1.20.1260.10">
    <property type="match status" value="2"/>
</dbReference>
<keyword evidence="2" id="KW-1185">Reference proteome</keyword>
<dbReference type="InterPro" id="IPR012347">
    <property type="entry name" value="Ferritin-like"/>
</dbReference>
<sequence length="334" mass="37552">MNTDISNLTSAEMGKLWTTYNGNTMAKCVLRFYLNHVDDKDIKKVLEYALSLSNAFVQEIKSIFKKDGFPVPAGFSDEDVDLKAPRLFSDDFYLYYLQYTAKAGMSIYSAAIAIVTRKDIREFFDQGLQDTVKLIAKTNDTLKAKGLLMNAPNVPNPKKAEIIQSQSFLNGYVGDIRPLHGLEVAHFFDNINNDVTSKALITGFSQGAQNNKVKKYLERGGNINKKHIENMSKKLNEDNLPSPSHLDHLVTASTTPPFSDKLMVAHKIDMFSMKIREYANGLSLNGRKDIGTLYARCLMDVSLYVEDGANIMIENGWMEQPPIIIDRNKLSSKK</sequence>
<dbReference type="EMBL" id="JBHUMX010000041">
    <property type="protein sequence ID" value="MFD2630088.1"/>
    <property type="molecule type" value="Genomic_DNA"/>
</dbReference>
<proteinExistence type="predicted"/>
<reference evidence="2" key="1">
    <citation type="journal article" date="2019" name="Int. J. Syst. Evol. Microbiol.">
        <title>The Global Catalogue of Microorganisms (GCM) 10K type strain sequencing project: providing services to taxonomists for standard genome sequencing and annotation.</title>
        <authorList>
            <consortium name="The Broad Institute Genomics Platform"/>
            <consortium name="The Broad Institute Genome Sequencing Center for Infectious Disease"/>
            <person name="Wu L."/>
            <person name="Ma J."/>
        </authorList>
    </citation>
    <scope>NUCLEOTIDE SEQUENCE [LARGE SCALE GENOMIC DNA]</scope>
    <source>
        <strain evidence="2">TISTR 1858</strain>
    </source>
</reference>
<gene>
    <name evidence="1" type="ORF">ACFSUN_14975</name>
</gene>
<dbReference type="RefSeq" id="WP_379562976.1">
    <property type="nucleotide sequence ID" value="NZ_JBHUMX010000041.1"/>
</dbReference>
<accession>A0ABW5Q3C3</accession>
<dbReference type="InterPro" id="IPR021617">
    <property type="entry name" value="DUF3231"/>
</dbReference>
<name>A0ABW5Q3C3_9BACI</name>
<evidence type="ECO:0000313" key="1">
    <source>
        <dbReference type="EMBL" id="MFD2630088.1"/>
    </source>
</evidence>
<evidence type="ECO:0000313" key="2">
    <source>
        <dbReference type="Proteomes" id="UP001597451"/>
    </source>
</evidence>
<dbReference type="Proteomes" id="UP001597451">
    <property type="component" value="Unassembled WGS sequence"/>
</dbReference>